<dbReference type="Pfam" id="PF10042">
    <property type="entry name" value="DUF2278"/>
    <property type="match status" value="1"/>
</dbReference>
<dbReference type="RefSeq" id="WP_104428561.1">
    <property type="nucleotide sequence ID" value="NZ_PTIZ01000004.1"/>
</dbReference>
<comment type="caution">
    <text evidence="2">The sequence shown here is derived from an EMBL/GenBank/DDBJ whole genome shotgun (WGS) entry which is preliminary data.</text>
</comment>
<dbReference type="EMBL" id="PTIZ01000004">
    <property type="protein sequence ID" value="PPK76050.1"/>
    <property type="molecule type" value="Genomic_DNA"/>
</dbReference>
<reference evidence="2 3" key="1">
    <citation type="submission" date="2018-02" db="EMBL/GenBank/DDBJ databases">
        <title>Subsurface microbial communities from deep shales in Ohio and West Virginia, USA.</title>
        <authorList>
            <person name="Wrighton K."/>
        </authorList>
    </citation>
    <scope>NUCLEOTIDE SEQUENCE [LARGE SCALE GENOMIC DNA]</scope>
    <source>
        <strain evidence="2 3">OWC-DMM</strain>
    </source>
</reference>
<protein>
    <submittedName>
        <fullName evidence="2">Uncharacterized protein YukJ</fullName>
    </submittedName>
</protein>
<dbReference type="PROSITE" id="PS51841">
    <property type="entry name" value="LTD"/>
    <property type="match status" value="1"/>
</dbReference>
<dbReference type="SUPFAM" id="SSF74853">
    <property type="entry name" value="Lamin A/C globular tail domain"/>
    <property type="match status" value="1"/>
</dbReference>
<evidence type="ECO:0000313" key="3">
    <source>
        <dbReference type="Proteomes" id="UP000240010"/>
    </source>
</evidence>
<dbReference type="AlphaFoldDB" id="A0A2S6HF33"/>
<evidence type="ECO:0000313" key="2">
    <source>
        <dbReference type="EMBL" id="PPK76050.1"/>
    </source>
</evidence>
<dbReference type="InterPro" id="IPR036415">
    <property type="entry name" value="Lamin_tail_dom_sf"/>
</dbReference>
<accession>A0A2S6HF33</accession>
<dbReference type="InterPro" id="IPR019268">
    <property type="entry name" value="DUF2278"/>
</dbReference>
<sequence>MALKQYGVLKGKAINKIIGQRSSPHYQVHLIDDTTDYRIAVNVKSNLAPSELMYLIIDDFQHPVLEKLAHLDKGFTPLQSAPNKMALDFIRGNLFDPRQIRPLPYNVPGPDNDLNEKIDVYVQRAIGDERASVYAFGERWGPENGLKDKYFGFKPGNGIHDIHMNQGNVGEFVKDDGVWQDGGLLFHFPSVDKVIVGVGAEVWPEQWVAVFLAFQSQCWHTDDHTGHRLPQCEGTLIPPEKEPGVQIVAALVNPEGEDPGHETVTLINLAPDAVDLSGWFIADNNKNRSLIADMRLKPGATGVVNLDGQGAQLGNNGGIITLLDPEGLKHHGVSYTKEQALSGWTVLF</sequence>
<proteinExistence type="predicted"/>
<dbReference type="Proteomes" id="UP000240010">
    <property type="component" value="Unassembled WGS sequence"/>
</dbReference>
<name>A0A2S6HF33_9GAMM</name>
<evidence type="ECO:0000259" key="1">
    <source>
        <dbReference type="PROSITE" id="PS51841"/>
    </source>
</evidence>
<feature type="domain" description="LTD" evidence="1">
    <location>
        <begin position="233"/>
        <end position="337"/>
    </location>
</feature>
<dbReference type="InterPro" id="IPR001322">
    <property type="entry name" value="Lamin_tail_dom"/>
</dbReference>
<gene>
    <name evidence="2" type="ORF">B0F87_104140</name>
</gene>
<organism evidence="2 3">
    <name type="scientific">Methylobacter tundripaludum</name>
    <dbReference type="NCBI Taxonomy" id="173365"/>
    <lineage>
        <taxon>Bacteria</taxon>
        <taxon>Pseudomonadati</taxon>
        <taxon>Pseudomonadota</taxon>
        <taxon>Gammaproteobacteria</taxon>
        <taxon>Methylococcales</taxon>
        <taxon>Methylococcaceae</taxon>
        <taxon>Methylobacter</taxon>
    </lineage>
</organism>